<dbReference type="STRING" id="1123349.SAMN02744037_00353"/>
<dbReference type="EMBL" id="FRAE01000007">
    <property type="protein sequence ID" value="SHJ57510.1"/>
    <property type="molecule type" value="Genomic_DNA"/>
</dbReference>
<accession>A0A1M6KF18</accession>
<dbReference type="Proteomes" id="UP000242497">
    <property type="component" value="Unassembled WGS sequence"/>
</dbReference>
<name>A0A1M6KF18_9FIRM</name>
<keyword evidence="2" id="KW-1185">Reference proteome</keyword>
<organism evidence="1 2">
    <name type="scientific">Tepidibacter formicigenes DSM 15518</name>
    <dbReference type="NCBI Taxonomy" id="1123349"/>
    <lineage>
        <taxon>Bacteria</taxon>
        <taxon>Bacillati</taxon>
        <taxon>Bacillota</taxon>
        <taxon>Clostridia</taxon>
        <taxon>Peptostreptococcales</taxon>
        <taxon>Peptostreptococcaceae</taxon>
        <taxon>Tepidibacter</taxon>
    </lineage>
</organism>
<dbReference type="AlphaFoldDB" id="A0A1M6KF18"/>
<reference evidence="2" key="1">
    <citation type="submission" date="2016-11" db="EMBL/GenBank/DDBJ databases">
        <authorList>
            <person name="Varghese N."/>
            <person name="Submissions S."/>
        </authorList>
    </citation>
    <scope>NUCLEOTIDE SEQUENCE [LARGE SCALE GENOMIC DNA]</scope>
    <source>
        <strain evidence="2">DSM 15518</strain>
    </source>
</reference>
<protein>
    <submittedName>
        <fullName evidence="1">Uncharacterized protein</fullName>
    </submittedName>
</protein>
<dbReference type="RefSeq" id="WP_072886691.1">
    <property type="nucleotide sequence ID" value="NZ_FRAE01000007.1"/>
</dbReference>
<evidence type="ECO:0000313" key="1">
    <source>
        <dbReference type="EMBL" id="SHJ57510.1"/>
    </source>
</evidence>
<dbReference type="OrthoDB" id="1753572at2"/>
<sequence length="84" mass="9862">MYDRTLLKRIYNSLNEICKDNKITKVNKITFVTSMDSDLDEVNICDYFSKNNSELIGNWTDINIKRENFEQNIAIIHSIEGDNK</sequence>
<gene>
    <name evidence="1" type="ORF">SAMN02744037_00353</name>
</gene>
<proteinExistence type="predicted"/>
<evidence type="ECO:0000313" key="2">
    <source>
        <dbReference type="Proteomes" id="UP000242497"/>
    </source>
</evidence>